<dbReference type="InterPro" id="IPR015915">
    <property type="entry name" value="Kelch-typ_b-propeller"/>
</dbReference>
<dbReference type="SUPFAM" id="SSF56112">
    <property type="entry name" value="Protein kinase-like (PK-like)"/>
    <property type="match status" value="1"/>
</dbReference>
<dbReference type="OrthoDB" id="6434410at2759"/>
<sequence>MATDSATEDGEFKFRQVTILKETLGNGAYGVVYKAKCDELICAAKYMHPIFFALSEDPAVNVVATDKFKKECQLLSRLKHPNIVQYLGTHEVNGIDTVVLLMELMDSSLHAYLHAHVDSPLPFHQEINISLDVARALDYLHVNNIHHRDLSAKNILMLGDYRAKVSDFGQSKLRNPNGGFSSNSPCPGNILYMPPETLKVPPDFAPTLDEFSFGIVTIQIMSRKDPKPSDLHRTGSLIGTLVEVPEIERRRDDIDSCDPSNPILGLSISCISNDPQERPPIERMCQLLSLLKNTSQYKKSAMGLSSSSDEGKENVHPFEDYGEVLIVELNENDTHYSSKIDDLTRTIKDKENLLKDQSNILELRNKQLLQKSNIIDKYKLQLEEKESEDAEADKKKSQLEIYNLELETKVSELKDQLNRKESEVIEKEKQLMEKEEQLRRKEEAIVAQQVSSDERYSICVSELEQLRAELDHLQAEQAAKTPDSPFSLEPPFLSQPVPFEDNKQPRIPKKPKQLDLKWQTRKQSPVAFQPQSSMAVACMDKIYITYCNYSRSEGKIYEYSLSTDTWTQLPLLRKSEFSLAVVNNDYIVAVGGSAALRKSGSILKYLSASSKWVKEFPDMPTPRSFPSCVTVGNYLVVAGGEVNSEPVPVVEILDVTKMTWHFVLPFPTRNISRMTVSTDGTFAYFLGGFEEGSLSKLAYAVNVSRLIAETERREGKKLWLELSSLPVSGATCASIRNRILALGGYDTMNKSSSDLIYEFDQIEGSWKPTGHLPRPFTRGLVAVATYESRKLLVVIGGNMTNNISTATNIAYL</sequence>
<dbReference type="InterPro" id="IPR006652">
    <property type="entry name" value="Kelch_1"/>
</dbReference>
<keyword evidence="6" id="KW-1185">Reference proteome</keyword>
<dbReference type="STRING" id="400682.A0A1X7VJB6"/>
<dbReference type="EnsemblMetazoa" id="Aqu2.1.39900_001">
    <property type="protein sequence ID" value="Aqu2.1.39900_001"/>
    <property type="gene ID" value="Aqu2.1.39900"/>
</dbReference>
<proteinExistence type="predicted"/>
<keyword evidence="3" id="KW-0175">Coiled coil</keyword>
<dbReference type="Gene3D" id="1.10.510.10">
    <property type="entry name" value="Transferase(Phosphotransferase) domain 1"/>
    <property type="match status" value="1"/>
</dbReference>
<evidence type="ECO:0000256" key="2">
    <source>
        <dbReference type="PROSITE-ProRule" id="PRU10141"/>
    </source>
</evidence>
<dbReference type="GO" id="GO:0005524">
    <property type="term" value="F:ATP binding"/>
    <property type="evidence" value="ECO:0007669"/>
    <property type="project" value="UniProtKB-UniRule"/>
</dbReference>
<organism evidence="5">
    <name type="scientific">Amphimedon queenslandica</name>
    <name type="common">Sponge</name>
    <dbReference type="NCBI Taxonomy" id="400682"/>
    <lineage>
        <taxon>Eukaryota</taxon>
        <taxon>Metazoa</taxon>
        <taxon>Porifera</taxon>
        <taxon>Demospongiae</taxon>
        <taxon>Heteroscleromorpha</taxon>
        <taxon>Haplosclerida</taxon>
        <taxon>Niphatidae</taxon>
        <taxon>Amphimedon</taxon>
    </lineage>
</organism>
<protein>
    <recommendedName>
        <fullName evidence="4">Protein kinase domain-containing protein</fullName>
    </recommendedName>
</protein>
<keyword evidence="2" id="KW-0067">ATP-binding</keyword>
<gene>
    <name evidence="5" type="primary">105316694</name>
</gene>
<dbReference type="InterPro" id="IPR011009">
    <property type="entry name" value="Kinase-like_dom_sf"/>
</dbReference>
<dbReference type="PROSITE" id="PS50011">
    <property type="entry name" value="PROTEIN_KINASE_DOM"/>
    <property type="match status" value="1"/>
</dbReference>
<dbReference type="Gene3D" id="2.120.10.80">
    <property type="entry name" value="Kelch-type beta propeller"/>
    <property type="match status" value="2"/>
</dbReference>
<keyword evidence="1" id="KW-0880">Kelch repeat</keyword>
<evidence type="ECO:0000313" key="5">
    <source>
        <dbReference type="EnsemblMetazoa" id="Aqu2.1.39900_001"/>
    </source>
</evidence>
<dbReference type="InterPro" id="IPR008266">
    <property type="entry name" value="Tyr_kinase_AS"/>
</dbReference>
<name>A0A1X7VJB6_AMPQE</name>
<dbReference type="InterPro" id="IPR000719">
    <property type="entry name" value="Prot_kinase_dom"/>
</dbReference>
<dbReference type="SUPFAM" id="SSF117281">
    <property type="entry name" value="Kelch motif"/>
    <property type="match status" value="1"/>
</dbReference>
<evidence type="ECO:0000256" key="1">
    <source>
        <dbReference type="ARBA" id="ARBA00022441"/>
    </source>
</evidence>
<dbReference type="Proteomes" id="UP000007879">
    <property type="component" value="Unassembled WGS sequence"/>
</dbReference>
<feature type="coiled-coil region" evidence="3">
    <location>
        <begin position="340"/>
        <end position="476"/>
    </location>
</feature>
<dbReference type="PROSITE" id="PS00107">
    <property type="entry name" value="PROTEIN_KINASE_ATP"/>
    <property type="match status" value="1"/>
</dbReference>
<dbReference type="GO" id="GO:0004674">
    <property type="term" value="F:protein serine/threonine kinase activity"/>
    <property type="evidence" value="ECO:0007669"/>
    <property type="project" value="TreeGrafter"/>
</dbReference>
<evidence type="ECO:0000256" key="3">
    <source>
        <dbReference type="SAM" id="Coils"/>
    </source>
</evidence>
<reference evidence="5" key="2">
    <citation type="submission" date="2017-05" db="UniProtKB">
        <authorList>
            <consortium name="EnsemblMetazoa"/>
        </authorList>
    </citation>
    <scope>IDENTIFICATION</scope>
</reference>
<dbReference type="InterPro" id="IPR001245">
    <property type="entry name" value="Ser-Thr/Tyr_kinase_cat_dom"/>
</dbReference>
<dbReference type="EnsemblMetazoa" id="XM_019993085.1">
    <property type="protein sequence ID" value="XP_019848644.1"/>
    <property type="gene ID" value="LOC105316694"/>
</dbReference>
<dbReference type="InParanoid" id="A0A1X7VJB6"/>
<dbReference type="PANTHER" id="PTHR44329">
    <property type="entry name" value="SERINE/THREONINE-PROTEIN KINASE TNNI3K-RELATED"/>
    <property type="match status" value="1"/>
</dbReference>
<keyword evidence="2" id="KW-0547">Nucleotide-binding</keyword>
<evidence type="ECO:0000259" key="4">
    <source>
        <dbReference type="PROSITE" id="PS50011"/>
    </source>
</evidence>
<dbReference type="AlphaFoldDB" id="A0A1X7VJB6"/>
<dbReference type="InterPro" id="IPR051681">
    <property type="entry name" value="Ser/Thr_Kinases-Pseudokinases"/>
</dbReference>
<dbReference type="Pfam" id="PF01344">
    <property type="entry name" value="Kelch_1"/>
    <property type="match status" value="2"/>
</dbReference>
<evidence type="ECO:0000313" key="6">
    <source>
        <dbReference type="Proteomes" id="UP000007879"/>
    </source>
</evidence>
<accession>A0A1X7VJB6</accession>
<feature type="binding site" evidence="2">
    <location>
        <position position="45"/>
    </location>
    <ligand>
        <name>ATP</name>
        <dbReference type="ChEBI" id="CHEBI:30616"/>
    </ligand>
</feature>
<dbReference type="Pfam" id="PF07714">
    <property type="entry name" value="PK_Tyr_Ser-Thr"/>
    <property type="match status" value="1"/>
</dbReference>
<dbReference type="PROSITE" id="PS00109">
    <property type="entry name" value="PROTEIN_KINASE_TYR"/>
    <property type="match status" value="1"/>
</dbReference>
<dbReference type="InterPro" id="IPR017441">
    <property type="entry name" value="Protein_kinase_ATP_BS"/>
</dbReference>
<feature type="domain" description="Protein kinase" evidence="4">
    <location>
        <begin position="18"/>
        <end position="291"/>
    </location>
</feature>
<dbReference type="KEGG" id="aqu:105316694"/>
<reference evidence="6" key="1">
    <citation type="journal article" date="2010" name="Nature">
        <title>The Amphimedon queenslandica genome and the evolution of animal complexity.</title>
        <authorList>
            <person name="Srivastava M."/>
            <person name="Simakov O."/>
            <person name="Chapman J."/>
            <person name="Fahey B."/>
            <person name="Gauthier M.E."/>
            <person name="Mitros T."/>
            <person name="Richards G.S."/>
            <person name="Conaco C."/>
            <person name="Dacre M."/>
            <person name="Hellsten U."/>
            <person name="Larroux C."/>
            <person name="Putnam N.H."/>
            <person name="Stanke M."/>
            <person name="Adamska M."/>
            <person name="Darling A."/>
            <person name="Degnan S.M."/>
            <person name="Oakley T.H."/>
            <person name="Plachetzki D.C."/>
            <person name="Zhai Y."/>
            <person name="Adamski M."/>
            <person name="Calcino A."/>
            <person name="Cummins S.F."/>
            <person name="Goodstein D.M."/>
            <person name="Harris C."/>
            <person name="Jackson D.J."/>
            <person name="Leys S.P."/>
            <person name="Shu S."/>
            <person name="Woodcroft B.J."/>
            <person name="Vervoort M."/>
            <person name="Kosik K.S."/>
            <person name="Manning G."/>
            <person name="Degnan B.M."/>
            <person name="Rokhsar D.S."/>
        </authorList>
    </citation>
    <scope>NUCLEOTIDE SEQUENCE [LARGE SCALE GENOMIC DNA]</scope>
</reference>